<reference evidence="2 3" key="1">
    <citation type="submission" date="2023-03" db="EMBL/GenBank/DDBJ databases">
        <title>Bacillus Genome Sequencing.</title>
        <authorList>
            <person name="Dunlap C."/>
        </authorList>
    </citation>
    <scope>NUCLEOTIDE SEQUENCE [LARGE SCALE GENOMIC DNA]</scope>
    <source>
        <strain evidence="2 3">B-23453</strain>
    </source>
</reference>
<sequence length="286" mass="33434">MEEPSQERTWLVWKIIVPIAAIIVVCILNAYWGKPFFIFAQSHKWYLLIGFAAVMLYCSWAFPNFFRQYKQNLRRTWYFLFLVGIVFLLSDKGFRSADWQTYTLYAGMFIFVDLALFLTPTISKIGGTELGVVSEVENVNEEMKQVIVKTKSKSHLFTTILDRVDKSAFSKQDWTDIDDYRNSLESFLSTYGEECRQEITVICKKDDETFQQDLGISLGVEIQEEQLEMLNEEIIVQLDTQIVLIPFTQKIHPVVIAVVSWKEPVLQIDFDYLINLAIIHTWYVKE</sequence>
<dbReference type="Proteomes" id="UP001341444">
    <property type="component" value="Unassembled WGS sequence"/>
</dbReference>
<accession>A0ABU6MAI3</accession>
<keyword evidence="3" id="KW-1185">Reference proteome</keyword>
<proteinExistence type="predicted"/>
<evidence type="ECO:0000256" key="1">
    <source>
        <dbReference type="SAM" id="Phobius"/>
    </source>
</evidence>
<feature type="transmembrane region" description="Helical" evidence="1">
    <location>
        <begin position="73"/>
        <end position="90"/>
    </location>
</feature>
<evidence type="ECO:0000313" key="3">
    <source>
        <dbReference type="Proteomes" id="UP001341444"/>
    </source>
</evidence>
<keyword evidence="1" id="KW-0812">Transmembrane</keyword>
<dbReference type="Pfam" id="PF14171">
    <property type="entry name" value="SpoIISA_toxin"/>
    <property type="match status" value="1"/>
</dbReference>
<feature type="transmembrane region" description="Helical" evidence="1">
    <location>
        <begin position="102"/>
        <end position="119"/>
    </location>
</feature>
<name>A0ABU6MAI3_9BACI</name>
<comment type="caution">
    <text evidence="2">The sequence shown here is derived from an EMBL/GenBank/DDBJ whole genome shotgun (WGS) entry which is preliminary data.</text>
</comment>
<feature type="transmembrane region" description="Helical" evidence="1">
    <location>
        <begin position="12"/>
        <end position="33"/>
    </location>
</feature>
<dbReference type="InterPro" id="IPR025940">
    <property type="entry name" value="SpoIISA_toxin"/>
</dbReference>
<dbReference type="EMBL" id="JARMAB010000001">
    <property type="protein sequence ID" value="MED1201530.1"/>
    <property type="molecule type" value="Genomic_DNA"/>
</dbReference>
<feature type="transmembrane region" description="Helical" evidence="1">
    <location>
        <begin position="45"/>
        <end position="66"/>
    </location>
</feature>
<evidence type="ECO:0000313" key="2">
    <source>
        <dbReference type="EMBL" id="MED1201530.1"/>
    </source>
</evidence>
<protein>
    <submittedName>
        <fullName evidence="2">Type II toxin-antitoxin system SpoIISA family toxin</fullName>
    </submittedName>
</protein>
<dbReference type="RefSeq" id="WP_066266594.1">
    <property type="nucleotide sequence ID" value="NZ_JARMAB010000001.1"/>
</dbReference>
<keyword evidence="1" id="KW-1133">Transmembrane helix</keyword>
<organism evidence="2 3">
    <name type="scientific">Heyndrickxia acidicola</name>
    <dbReference type="NCBI Taxonomy" id="209389"/>
    <lineage>
        <taxon>Bacteria</taxon>
        <taxon>Bacillati</taxon>
        <taxon>Bacillota</taxon>
        <taxon>Bacilli</taxon>
        <taxon>Bacillales</taxon>
        <taxon>Bacillaceae</taxon>
        <taxon>Heyndrickxia</taxon>
    </lineage>
</organism>
<gene>
    <name evidence="2" type="ORF">P4T90_00325</name>
</gene>
<keyword evidence="1" id="KW-0472">Membrane</keyword>